<dbReference type="Gene3D" id="3.40.50.300">
    <property type="entry name" value="P-loop containing nucleotide triphosphate hydrolases"/>
    <property type="match status" value="1"/>
</dbReference>
<dbReference type="PANTHER" id="PTHR33463:SF105">
    <property type="entry name" value="AND NB-ARC DOMAIN DISEASE RESISTANCE PROTEIN, PUTATIVE-RELATED"/>
    <property type="match status" value="1"/>
</dbReference>
<dbReference type="EMBL" id="JBGMDY010000011">
    <property type="protein sequence ID" value="KAL2317359.1"/>
    <property type="molecule type" value="Genomic_DNA"/>
</dbReference>
<name>A0ABD1L1H8_9FABA</name>
<dbReference type="FunFam" id="3.40.50.300:FF:001091">
    <property type="entry name" value="Probable disease resistance protein At1g61300"/>
    <property type="match status" value="1"/>
</dbReference>
<comment type="caution">
    <text evidence="3">The sequence shown here is derived from an EMBL/GenBank/DDBJ whole genome shotgun (WGS) entry which is preliminary data.</text>
</comment>
<protein>
    <recommendedName>
        <fullName evidence="2">NB-ARC domain-containing protein</fullName>
    </recommendedName>
</protein>
<accession>A0ABD1L1H8</accession>
<proteinExistence type="predicted"/>
<dbReference type="GO" id="GO:0006952">
    <property type="term" value="P:defense response"/>
    <property type="evidence" value="ECO:0007669"/>
    <property type="project" value="UniProtKB-KW"/>
</dbReference>
<dbReference type="PRINTS" id="PR00364">
    <property type="entry name" value="DISEASERSIST"/>
</dbReference>
<dbReference type="InterPro" id="IPR050905">
    <property type="entry name" value="Plant_NBS-LRR"/>
</dbReference>
<sequence>MQTFYCKKKIEREIEKMIQLQREGEGHLESISIITKDTCMEYYSSKGFVPFESTKSTYNDLLKVLKDDNACMIGLIGMSGLGKTTLAEKVGKKVKELKSFENVIIVTVSKTPNIISIQYQIADKLGLKLEEESDECRAQRLSQILMMETTLLILDDVWEKLDLEVLGIPLKENKNKGCRVLLTTQDREVCAFMQCQSKIMLNILNNEEAWIWFKSHAKIIDESSNALNVVGKKNC</sequence>
<dbReference type="AlphaFoldDB" id="A0ABD1L1H8"/>
<evidence type="ECO:0000313" key="3">
    <source>
        <dbReference type="EMBL" id="KAL2317359.1"/>
    </source>
</evidence>
<dbReference type="InterPro" id="IPR002182">
    <property type="entry name" value="NB-ARC"/>
</dbReference>
<dbReference type="PANTHER" id="PTHR33463">
    <property type="entry name" value="NB-ARC DOMAIN-CONTAINING PROTEIN-RELATED"/>
    <property type="match status" value="1"/>
</dbReference>
<dbReference type="SUPFAM" id="SSF52540">
    <property type="entry name" value="P-loop containing nucleoside triphosphate hydrolases"/>
    <property type="match status" value="1"/>
</dbReference>
<evidence type="ECO:0000259" key="2">
    <source>
        <dbReference type="Pfam" id="PF00931"/>
    </source>
</evidence>
<gene>
    <name evidence="3" type="ORF">Fmac_031235</name>
</gene>
<keyword evidence="4" id="KW-1185">Reference proteome</keyword>
<organism evidence="3 4">
    <name type="scientific">Flemingia macrophylla</name>
    <dbReference type="NCBI Taxonomy" id="520843"/>
    <lineage>
        <taxon>Eukaryota</taxon>
        <taxon>Viridiplantae</taxon>
        <taxon>Streptophyta</taxon>
        <taxon>Embryophyta</taxon>
        <taxon>Tracheophyta</taxon>
        <taxon>Spermatophyta</taxon>
        <taxon>Magnoliopsida</taxon>
        <taxon>eudicotyledons</taxon>
        <taxon>Gunneridae</taxon>
        <taxon>Pentapetalae</taxon>
        <taxon>rosids</taxon>
        <taxon>fabids</taxon>
        <taxon>Fabales</taxon>
        <taxon>Fabaceae</taxon>
        <taxon>Papilionoideae</taxon>
        <taxon>50 kb inversion clade</taxon>
        <taxon>NPAAA clade</taxon>
        <taxon>indigoferoid/millettioid clade</taxon>
        <taxon>Phaseoleae</taxon>
        <taxon>Flemingia</taxon>
    </lineage>
</organism>
<evidence type="ECO:0000313" key="4">
    <source>
        <dbReference type="Proteomes" id="UP001603857"/>
    </source>
</evidence>
<dbReference type="Proteomes" id="UP001603857">
    <property type="component" value="Unassembled WGS sequence"/>
</dbReference>
<feature type="domain" description="NB-ARC" evidence="2">
    <location>
        <begin position="59"/>
        <end position="216"/>
    </location>
</feature>
<reference evidence="3 4" key="1">
    <citation type="submission" date="2024-08" db="EMBL/GenBank/DDBJ databases">
        <title>Insights into the chromosomal genome structure of Flemingia macrophylla.</title>
        <authorList>
            <person name="Ding Y."/>
            <person name="Zhao Y."/>
            <person name="Bi W."/>
            <person name="Wu M."/>
            <person name="Zhao G."/>
            <person name="Gong Y."/>
            <person name="Li W."/>
            <person name="Zhang P."/>
        </authorList>
    </citation>
    <scope>NUCLEOTIDE SEQUENCE [LARGE SCALE GENOMIC DNA]</scope>
    <source>
        <strain evidence="3">DYQJB</strain>
        <tissue evidence="3">Leaf</tissue>
    </source>
</reference>
<keyword evidence="1" id="KW-0611">Plant defense</keyword>
<dbReference type="Pfam" id="PF00931">
    <property type="entry name" value="NB-ARC"/>
    <property type="match status" value="1"/>
</dbReference>
<dbReference type="InterPro" id="IPR027417">
    <property type="entry name" value="P-loop_NTPase"/>
</dbReference>
<evidence type="ECO:0000256" key="1">
    <source>
        <dbReference type="ARBA" id="ARBA00022821"/>
    </source>
</evidence>